<sequence>MVRYTKEHKQETRQRIIATAGRRLKRDGIDGSGVSTFMKDAGLTNGAFYAHFASKDSLVTTAIANELDTLHANIVEQADPGAAGLEQIVRSYLSADHRDDPVDGCPNAALLDEIARGDDAIKQAYTDGVLVVIDGLAARMAPEDPLSARVKALSLLGLMAGTLQLSRALTDRQLSDDLLEQGLRNALALVDAELRPMTDTSAGKPAHPATSSSRQENDD</sequence>
<name>A0ABX1FPJ2_9PSEU</name>
<dbReference type="Gene3D" id="1.10.10.60">
    <property type="entry name" value="Homeodomain-like"/>
    <property type="match status" value="1"/>
</dbReference>
<evidence type="ECO:0000256" key="4">
    <source>
        <dbReference type="PROSITE-ProRule" id="PRU00335"/>
    </source>
</evidence>
<dbReference type="SUPFAM" id="SSF46689">
    <property type="entry name" value="Homeodomain-like"/>
    <property type="match status" value="1"/>
</dbReference>
<evidence type="ECO:0000256" key="1">
    <source>
        <dbReference type="ARBA" id="ARBA00023015"/>
    </source>
</evidence>
<dbReference type="InterPro" id="IPR036271">
    <property type="entry name" value="Tet_transcr_reg_TetR-rel_C_sf"/>
</dbReference>
<keyword evidence="3" id="KW-0804">Transcription</keyword>
<dbReference type="InterPro" id="IPR009057">
    <property type="entry name" value="Homeodomain-like_sf"/>
</dbReference>
<reference evidence="7 8" key="1">
    <citation type="submission" date="2019-08" db="EMBL/GenBank/DDBJ databases">
        <title>Lentzea from Indian Himalayas.</title>
        <authorList>
            <person name="Mandal S."/>
            <person name="Mallick Gupta A."/>
            <person name="Maiti P.K."/>
            <person name="Sarkar J."/>
            <person name="Mandal S."/>
        </authorList>
    </citation>
    <scope>NUCLEOTIDE SEQUENCE [LARGE SCALE GENOMIC DNA]</scope>
    <source>
        <strain evidence="7 8">PSKA42</strain>
    </source>
</reference>
<evidence type="ECO:0000313" key="8">
    <source>
        <dbReference type="Proteomes" id="UP001515943"/>
    </source>
</evidence>
<dbReference type="EMBL" id="VSRL01000128">
    <property type="protein sequence ID" value="NKE60581.1"/>
    <property type="molecule type" value="Genomic_DNA"/>
</dbReference>
<dbReference type="PROSITE" id="PS50977">
    <property type="entry name" value="HTH_TETR_2"/>
    <property type="match status" value="1"/>
</dbReference>
<keyword evidence="8" id="KW-1185">Reference proteome</keyword>
<gene>
    <name evidence="7" type="ORF">FXN61_28855</name>
</gene>
<protein>
    <submittedName>
        <fullName evidence="7">TetR/AcrR family transcriptional regulator</fullName>
    </submittedName>
</protein>
<dbReference type="PANTHER" id="PTHR47506:SF7">
    <property type="entry name" value="TRANSCRIPTIONAL REGULATORY PROTEIN"/>
    <property type="match status" value="1"/>
</dbReference>
<evidence type="ECO:0000256" key="5">
    <source>
        <dbReference type="SAM" id="MobiDB-lite"/>
    </source>
</evidence>
<proteinExistence type="predicted"/>
<keyword evidence="1" id="KW-0805">Transcription regulation</keyword>
<organism evidence="7 8">
    <name type="scientific">Lentzea indica</name>
    <dbReference type="NCBI Taxonomy" id="2604800"/>
    <lineage>
        <taxon>Bacteria</taxon>
        <taxon>Bacillati</taxon>
        <taxon>Actinomycetota</taxon>
        <taxon>Actinomycetes</taxon>
        <taxon>Pseudonocardiales</taxon>
        <taxon>Pseudonocardiaceae</taxon>
        <taxon>Lentzea</taxon>
    </lineage>
</organism>
<accession>A0ABX1FPJ2</accession>
<evidence type="ECO:0000256" key="2">
    <source>
        <dbReference type="ARBA" id="ARBA00023125"/>
    </source>
</evidence>
<dbReference type="PANTHER" id="PTHR47506">
    <property type="entry name" value="TRANSCRIPTIONAL REGULATORY PROTEIN"/>
    <property type="match status" value="1"/>
</dbReference>
<feature type="region of interest" description="Disordered" evidence="5">
    <location>
        <begin position="196"/>
        <end position="219"/>
    </location>
</feature>
<feature type="compositionally biased region" description="Polar residues" evidence="5">
    <location>
        <begin position="209"/>
        <end position="219"/>
    </location>
</feature>
<evidence type="ECO:0000313" key="7">
    <source>
        <dbReference type="EMBL" id="NKE60581.1"/>
    </source>
</evidence>
<dbReference type="Pfam" id="PF00440">
    <property type="entry name" value="TetR_N"/>
    <property type="match status" value="1"/>
</dbReference>
<dbReference type="Gene3D" id="1.10.357.10">
    <property type="entry name" value="Tetracycline Repressor, domain 2"/>
    <property type="match status" value="1"/>
</dbReference>
<dbReference type="Proteomes" id="UP001515943">
    <property type="component" value="Unassembled WGS sequence"/>
</dbReference>
<dbReference type="InterPro" id="IPR001647">
    <property type="entry name" value="HTH_TetR"/>
</dbReference>
<keyword evidence="2 4" id="KW-0238">DNA-binding</keyword>
<evidence type="ECO:0000256" key="3">
    <source>
        <dbReference type="ARBA" id="ARBA00023163"/>
    </source>
</evidence>
<feature type="DNA-binding region" description="H-T-H motif" evidence="4">
    <location>
        <begin position="33"/>
        <end position="52"/>
    </location>
</feature>
<comment type="caution">
    <text evidence="7">The sequence shown here is derived from an EMBL/GenBank/DDBJ whole genome shotgun (WGS) entry which is preliminary data.</text>
</comment>
<evidence type="ECO:0000259" key="6">
    <source>
        <dbReference type="PROSITE" id="PS50977"/>
    </source>
</evidence>
<dbReference type="SUPFAM" id="SSF48498">
    <property type="entry name" value="Tetracyclin repressor-like, C-terminal domain"/>
    <property type="match status" value="1"/>
</dbReference>
<feature type="domain" description="HTH tetR-type" evidence="6">
    <location>
        <begin position="10"/>
        <end position="70"/>
    </location>
</feature>
<dbReference type="RefSeq" id="WP_167977245.1">
    <property type="nucleotide sequence ID" value="NZ_VSRL01000128.1"/>
</dbReference>